<comment type="caution">
    <text evidence="1">The sequence shown here is derived from an EMBL/GenBank/DDBJ whole genome shotgun (WGS) entry which is preliminary data.</text>
</comment>
<proteinExistence type="predicted"/>
<keyword evidence="2" id="KW-1185">Reference proteome</keyword>
<dbReference type="EMBL" id="ADNC01000010">
    <property type="protein sequence ID" value="EFF41564.1"/>
    <property type="molecule type" value="Genomic_DNA"/>
</dbReference>
<reference evidence="1 2" key="1">
    <citation type="submission" date="2010-03" db="EMBL/GenBank/DDBJ databases">
        <authorList>
            <person name="Glass J.I."/>
            <person name="Benders G.A."/>
            <person name="Durkin A.S."/>
            <person name="Farmerie W.G."/>
            <person name="Hlavinka K."/>
            <person name="Hostetler J."/>
            <person name="Jackson J."/>
            <person name="May M.A."/>
            <person name="Miller R.H."/>
            <person name="Paralanov V."/>
            <person name="Radune D."/>
            <person name="Szczypinski B."/>
            <person name="Brown D.R."/>
        </authorList>
    </citation>
    <scope>NUCLEOTIDE SEQUENCE [LARGE SCALE GENOMIC DNA]</scope>
    <source>
        <strain evidence="1 2">A21JP2</strain>
    </source>
</reference>
<organism evidence="1 2">
    <name type="scientific">Mycoplasmopsis alligatoris A21JP2</name>
    <dbReference type="NCBI Taxonomy" id="747682"/>
    <lineage>
        <taxon>Bacteria</taxon>
        <taxon>Bacillati</taxon>
        <taxon>Mycoplasmatota</taxon>
        <taxon>Mycoplasmoidales</taxon>
        <taxon>Metamycoplasmataceae</taxon>
        <taxon>Mycoplasmopsis</taxon>
    </lineage>
</organism>
<evidence type="ECO:0000313" key="2">
    <source>
        <dbReference type="Proteomes" id="UP000004757"/>
    </source>
</evidence>
<name>D4XVR0_9BACT</name>
<gene>
    <name evidence="1" type="ORF">MALL_0088</name>
</gene>
<protein>
    <submittedName>
        <fullName evidence="1">Conserved domain protein</fullName>
    </submittedName>
</protein>
<sequence length="41" mass="5228">MKLFYKNNLWKITIYLKNLYFYKNNQFFTNIFTLVKIIIFK</sequence>
<accession>D4XVR0</accession>
<dbReference type="AlphaFoldDB" id="D4XVR0"/>
<dbReference type="STRING" id="747682.MALL_0088"/>
<dbReference type="Proteomes" id="UP000004757">
    <property type="component" value="Unassembled WGS sequence"/>
</dbReference>
<evidence type="ECO:0000313" key="1">
    <source>
        <dbReference type="EMBL" id="EFF41564.1"/>
    </source>
</evidence>